<organism evidence="1 2">
    <name type="scientific">Kineosporia mesophila</name>
    <dbReference type="NCBI Taxonomy" id="566012"/>
    <lineage>
        <taxon>Bacteria</taxon>
        <taxon>Bacillati</taxon>
        <taxon>Actinomycetota</taxon>
        <taxon>Actinomycetes</taxon>
        <taxon>Kineosporiales</taxon>
        <taxon>Kineosporiaceae</taxon>
        <taxon>Kineosporia</taxon>
    </lineage>
</organism>
<keyword evidence="2" id="KW-1185">Reference proteome</keyword>
<dbReference type="NCBIfam" id="TIGR03816">
    <property type="entry name" value="tadE_like_DECH"/>
    <property type="match status" value="1"/>
</dbReference>
<dbReference type="EMBL" id="BAAAZO010000011">
    <property type="protein sequence ID" value="GAA3632558.1"/>
    <property type="molecule type" value="Genomic_DNA"/>
</dbReference>
<evidence type="ECO:0000313" key="2">
    <source>
        <dbReference type="Proteomes" id="UP001501074"/>
    </source>
</evidence>
<reference evidence="2" key="1">
    <citation type="journal article" date="2019" name="Int. J. Syst. Evol. Microbiol.">
        <title>The Global Catalogue of Microorganisms (GCM) 10K type strain sequencing project: providing services to taxonomists for standard genome sequencing and annotation.</title>
        <authorList>
            <consortium name="The Broad Institute Genomics Platform"/>
            <consortium name="The Broad Institute Genome Sequencing Center for Infectious Disease"/>
            <person name="Wu L."/>
            <person name="Ma J."/>
        </authorList>
    </citation>
    <scope>NUCLEOTIDE SEQUENCE [LARGE SCALE GENOMIC DNA]</scope>
    <source>
        <strain evidence="2">JCM 16902</strain>
    </source>
</reference>
<sequence>MLHLALIATAALLMTVVLTLGSAVSARHRAAAAADLAALAAVDSPSGCSAAARIATANGARLARCVPGRDGTVVVSVAVEAPGLHRNVYCTARAGPGPAPMDSRTG</sequence>
<dbReference type="InterPro" id="IPR021202">
    <property type="entry name" value="Rv3654c-like"/>
</dbReference>
<accession>A0ABP7AH80</accession>
<dbReference type="Proteomes" id="UP001501074">
    <property type="component" value="Unassembled WGS sequence"/>
</dbReference>
<evidence type="ECO:0000313" key="1">
    <source>
        <dbReference type="EMBL" id="GAA3632558.1"/>
    </source>
</evidence>
<proteinExistence type="predicted"/>
<comment type="caution">
    <text evidence="1">The sequence shown here is derived from an EMBL/GenBank/DDBJ whole genome shotgun (WGS) entry which is preliminary data.</text>
</comment>
<gene>
    <name evidence="1" type="ORF">GCM10022223_58500</name>
</gene>
<name>A0ABP7AH80_9ACTN</name>
<evidence type="ECO:0008006" key="3">
    <source>
        <dbReference type="Google" id="ProtNLM"/>
    </source>
</evidence>
<protein>
    <recommendedName>
        <fullName evidence="3">Secretion/DNA translocation related TadE-like protein</fullName>
    </recommendedName>
</protein>